<evidence type="ECO:0000256" key="1">
    <source>
        <dbReference type="ARBA" id="ARBA00000427"/>
    </source>
</evidence>
<sequence>MASCPVLQREKVFQSGDHIYRIPALLYLPQQETLLAFAEERTSKKDEHAKLIVLRRGSYDATTRQVQWHSQEAVSQAQLQGYRSMNPSPLHDETTGTIFLFFIAIPGQVSEHHQLESRVNMTRLCQVTSRDHGRSWSPAIDLTDSVIASAHSDWATFAVGPGHCLQLNNPTRSLVVPAYAYRCLSSLQAPSPSAFCLVSHDHGSTWARGSFVAQGTLECQVAEVGDGQQRVVYLNARSPFRVRVQAQSANNGLDFNQSQSVQKLVEPPHGCQGSIIGFPSPHAGSEPPAWWLLYTHPTDPQQRSNLGVYLNRWPPTPATWSEPTLLAPGSCAYSDLQSMGTGPDGSPQFGCLYESNDYKEIVFVMFTLKQAFPAEFLPQ</sequence>
<evidence type="ECO:0000259" key="10">
    <source>
        <dbReference type="Pfam" id="PF13088"/>
    </source>
</evidence>
<reference evidence="11 12" key="1">
    <citation type="journal article" date="2018" name="Mol. Genet. Genomics">
        <title>The red deer Cervus elaphus genome CerEla1.0: sequencing, annotating, genes, and chromosomes.</title>
        <authorList>
            <person name="Bana N.A."/>
            <person name="Nyiri A."/>
            <person name="Nagy J."/>
            <person name="Frank K."/>
            <person name="Nagy T."/>
            <person name="Steger V."/>
            <person name="Schiller M."/>
            <person name="Lakatos P."/>
            <person name="Sugar L."/>
            <person name="Horn P."/>
            <person name="Barta E."/>
            <person name="Orosz L."/>
        </authorList>
    </citation>
    <scope>NUCLEOTIDE SEQUENCE [LARGE SCALE GENOMIC DNA]</scope>
    <source>
        <strain evidence="11">Hungarian</strain>
    </source>
</reference>
<evidence type="ECO:0000313" key="12">
    <source>
        <dbReference type="Proteomes" id="UP000242450"/>
    </source>
</evidence>
<dbReference type="PANTHER" id="PTHR10628">
    <property type="entry name" value="SIALIDASE"/>
    <property type="match status" value="1"/>
</dbReference>
<keyword evidence="12" id="KW-1185">Reference proteome</keyword>
<dbReference type="GO" id="GO:0004308">
    <property type="term" value="F:exo-alpha-sialidase activity"/>
    <property type="evidence" value="ECO:0007669"/>
    <property type="project" value="UniProtKB-EC"/>
</dbReference>
<keyword evidence="5" id="KW-0378">Hydrolase</keyword>
<dbReference type="EC" id="3.2.1.18" evidence="3"/>
<evidence type="ECO:0000256" key="3">
    <source>
        <dbReference type="ARBA" id="ARBA00012733"/>
    </source>
</evidence>
<dbReference type="GO" id="GO:0005737">
    <property type="term" value="C:cytoplasm"/>
    <property type="evidence" value="ECO:0007669"/>
    <property type="project" value="TreeGrafter"/>
</dbReference>
<evidence type="ECO:0000256" key="7">
    <source>
        <dbReference type="ARBA" id="ARBA00023098"/>
    </source>
</evidence>
<protein>
    <recommendedName>
        <fullName evidence="3">exo-alpha-sialidase</fullName>
        <ecNumber evidence="3">3.2.1.18</ecNumber>
    </recommendedName>
</protein>
<keyword evidence="9" id="KW-0326">Glycosidase</keyword>
<comment type="similarity">
    <text evidence="2">Belongs to the glycosyl hydrolase 33 family.</text>
</comment>
<dbReference type="CDD" id="cd15482">
    <property type="entry name" value="Sialidase_non-viral"/>
    <property type="match status" value="1"/>
</dbReference>
<dbReference type="FunFam" id="2.120.10.10:FF:000002">
    <property type="entry name" value="Neuraminidase 3"/>
    <property type="match status" value="1"/>
</dbReference>
<dbReference type="GO" id="GO:0006689">
    <property type="term" value="P:ganglioside catabolic process"/>
    <property type="evidence" value="ECO:0007669"/>
    <property type="project" value="TreeGrafter"/>
</dbReference>
<dbReference type="GO" id="GO:0016020">
    <property type="term" value="C:membrane"/>
    <property type="evidence" value="ECO:0007669"/>
    <property type="project" value="TreeGrafter"/>
</dbReference>
<proteinExistence type="inferred from homology"/>
<evidence type="ECO:0000256" key="2">
    <source>
        <dbReference type="ARBA" id="ARBA00009348"/>
    </source>
</evidence>
<comment type="catalytic activity">
    <reaction evidence="1">
        <text>Hydrolysis of alpha-(2-&gt;3)-, alpha-(2-&gt;6)-, alpha-(2-&gt;8)- glycosidic linkages of terminal sialic acid residues in oligosaccharides, glycoproteins, glycolipids, colominic acid and synthetic substrates.</text>
        <dbReference type="EC" id="3.2.1.18"/>
    </reaction>
</comment>
<feature type="domain" description="Sialidase" evidence="10">
    <location>
        <begin position="33"/>
        <end position="342"/>
    </location>
</feature>
<dbReference type="Gene3D" id="2.120.10.10">
    <property type="match status" value="1"/>
</dbReference>
<dbReference type="SUPFAM" id="SSF50939">
    <property type="entry name" value="Sialidases"/>
    <property type="match status" value="1"/>
</dbReference>
<keyword evidence="6" id="KW-0442">Lipid degradation</keyword>
<comment type="caution">
    <text evidence="11">The sequence shown here is derived from an EMBL/GenBank/DDBJ whole genome shotgun (WGS) entry which is preliminary data.</text>
</comment>
<evidence type="ECO:0000313" key="11">
    <source>
        <dbReference type="EMBL" id="OWK04504.1"/>
    </source>
</evidence>
<gene>
    <name evidence="11" type="ORF">Celaphus_00002785</name>
</gene>
<organism evidence="11 12">
    <name type="scientific">Cervus elaphus hippelaphus</name>
    <name type="common">European red deer</name>
    <dbReference type="NCBI Taxonomy" id="46360"/>
    <lineage>
        <taxon>Eukaryota</taxon>
        <taxon>Metazoa</taxon>
        <taxon>Chordata</taxon>
        <taxon>Craniata</taxon>
        <taxon>Vertebrata</taxon>
        <taxon>Euteleostomi</taxon>
        <taxon>Mammalia</taxon>
        <taxon>Eutheria</taxon>
        <taxon>Laurasiatheria</taxon>
        <taxon>Artiodactyla</taxon>
        <taxon>Ruminantia</taxon>
        <taxon>Pecora</taxon>
        <taxon>Cervidae</taxon>
        <taxon>Cervinae</taxon>
        <taxon>Cervus</taxon>
    </lineage>
</organism>
<evidence type="ECO:0000256" key="8">
    <source>
        <dbReference type="ARBA" id="ARBA00023277"/>
    </source>
</evidence>
<dbReference type="GO" id="GO:0009313">
    <property type="term" value="P:oligosaccharide catabolic process"/>
    <property type="evidence" value="ECO:0007669"/>
    <property type="project" value="TreeGrafter"/>
</dbReference>
<dbReference type="Pfam" id="PF13088">
    <property type="entry name" value="BNR_2"/>
    <property type="match status" value="1"/>
</dbReference>
<accession>A0A212CF89</accession>
<keyword evidence="7" id="KW-0443">Lipid metabolism</keyword>
<dbReference type="PANTHER" id="PTHR10628:SF6">
    <property type="entry name" value="SIALIDASE-2"/>
    <property type="match status" value="1"/>
</dbReference>
<dbReference type="InterPro" id="IPR011040">
    <property type="entry name" value="Sialidase"/>
</dbReference>
<evidence type="ECO:0000256" key="5">
    <source>
        <dbReference type="ARBA" id="ARBA00022801"/>
    </source>
</evidence>
<evidence type="ECO:0000256" key="9">
    <source>
        <dbReference type="ARBA" id="ARBA00023295"/>
    </source>
</evidence>
<dbReference type="EMBL" id="MKHE01000020">
    <property type="protein sequence ID" value="OWK04504.1"/>
    <property type="molecule type" value="Genomic_DNA"/>
</dbReference>
<dbReference type="AlphaFoldDB" id="A0A212CF89"/>
<dbReference type="OrthoDB" id="2739686at2759"/>
<evidence type="ECO:0000256" key="6">
    <source>
        <dbReference type="ARBA" id="ARBA00022963"/>
    </source>
</evidence>
<keyword evidence="8" id="KW-0119">Carbohydrate metabolism</keyword>
<name>A0A212CF89_CEREH</name>
<keyword evidence="4" id="KW-0677">Repeat</keyword>
<dbReference type="InterPro" id="IPR026856">
    <property type="entry name" value="Sialidase_fam"/>
</dbReference>
<dbReference type="InterPro" id="IPR036278">
    <property type="entry name" value="Sialidase_sf"/>
</dbReference>
<evidence type="ECO:0000256" key="4">
    <source>
        <dbReference type="ARBA" id="ARBA00022737"/>
    </source>
</evidence>
<dbReference type="Proteomes" id="UP000242450">
    <property type="component" value="Chromosome 20"/>
</dbReference>